<name>W1YG20_9ZZZZ</name>
<feature type="non-terminal residue" evidence="1">
    <location>
        <position position="27"/>
    </location>
</feature>
<gene>
    <name evidence="1" type="ORF">Q604_UNBC05972G0001</name>
</gene>
<accession>W1YG20</accession>
<reference evidence="1" key="1">
    <citation type="submission" date="2013-12" db="EMBL/GenBank/DDBJ databases">
        <title>A Varibaculum cambriense genome reconstructed from a premature infant gut community with otherwise low bacterial novelty that shifts toward anaerobic metabolism during the third week of life.</title>
        <authorList>
            <person name="Brown C.T."/>
            <person name="Sharon I."/>
            <person name="Thomas B.C."/>
            <person name="Castelle C.J."/>
            <person name="Morowitz M.J."/>
            <person name="Banfield J.F."/>
        </authorList>
    </citation>
    <scope>NUCLEOTIDE SEQUENCE</scope>
</reference>
<protein>
    <submittedName>
        <fullName evidence="1">Uncharacterized protein</fullName>
    </submittedName>
</protein>
<sequence length="27" mass="3192">MPPVNTVICLSGFHNMRDELRLMCYNH</sequence>
<organism evidence="1">
    <name type="scientific">human gut metagenome</name>
    <dbReference type="NCBI Taxonomy" id="408170"/>
    <lineage>
        <taxon>unclassified sequences</taxon>
        <taxon>metagenomes</taxon>
        <taxon>organismal metagenomes</taxon>
    </lineage>
</organism>
<evidence type="ECO:0000313" key="1">
    <source>
        <dbReference type="EMBL" id="ETJ40124.1"/>
    </source>
</evidence>
<comment type="caution">
    <text evidence="1">The sequence shown here is derived from an EMBL/GenBank/DDBJ whole genome shotgun (WGS) entry which is preliminary data.</text>
</comment>
<dbReference type="EMBL" id="AZMM01005972">
    <property type="protein sequence ID" value="ETJ40124.1"/>
    <property type="molecule type" value="Genomic_DNA"/>
</dbReference>
<proteinExistence type="predicted"/>
<dbReference type="AlphaFoldDB" id="W1YG20"/>